<dbReference type="Proteomes" id="UP000054007">
    <property type="component" value="Unassembled WGS sequence"/>
</dbReference>
<evidence type="ECO:0000313" key="2">
    <source>
        <dbReference type="Proteomes" id="UP000054007"/>
    </source>
</evidence>
<feature type="non-terminal residue" evidence="1">
    <location>
        <position position="173"/>
    </location>
</feature>
<dbReference type="Pfam" id="PF18759">
    <property type="entry name" value="Plavaka"/>
    <property type="match status" value="1"/>
</dbReference>
<reference evidence="1 2" key="1">
    <citation type="journal article" date="2015" name="Fungal Genet. Biol.">
        <title>Evolution of novel wood decay mechanisms in Agaricales revealed by the genome sequences of Fistulina hepatica and Cylindrobasidium torrendii.</title>
        <authorList>
            <person name="Floudas D."/>
            <person name="Held B.W."/>
            <person name="Riley R."/>
            <person name="Nagy L.G."/>
            <person name="Koehler G."/>
            <person name="Ransdell A.S."/>
            <person name="Younus H."/>
            <person name="Chow J."/>
            <person name="Chiniquy J."/>
            <person name="Lipzen A."/>
            <person name="Tritt A."/>
            <person name="Sun H."/>
            <person name="Haridas S."/>
            <person name="LaButti K."/>
            <person name="Ohm R.A."/>
            <person name="Kues U."/>
            <person name="Blanchette R.A."/>
            <person name="Grigoriev I.V."/>
            <person name="Minto R.E."/>
            <person name="Hibbett D.S."/>
        </authorList>
    </citation>
    <scope>NUCLEOTIDE SEQUENCE [LARGE SCALE GENOMIC DNA]</scope>
    <source>
        <strain evidence="1 2">FP15055 ss-10</strain>
    </source>
</reference>
<accession>A0A0D7B394</accession>
<name>A0A0D7B394_9AGAR</name>
<organism evidence="1 2">
    <name type="scientific">Cylindrobasidium torrendii FP15055 ss-10</name>
    <dbReference type="NCBI Taxonomy" id="1314674"/>
    <lineage>
        <taxon>Eukaryota</taxon>
        <taxon>Fungi</taxon>
        <taxon>Dikarya</taxon>
        <taxon>Basidiomycota</taxon>
        <taxon>Agaricomycotina</taxon>
        <taxon>Agaricomycetes</taxon>
        <taxon>Agaricomycetidae</taxon>
        <taxon>Agaricales</taxon>
        <taxon>Marasmiineae</taxon>
        <taxon>Physalacriaceae</taxon>
        <taxon>Cylindrobasidium</taxon>
    </lineage>
</organism>
<sequence length="173" mass="19764">HPTAGLTVQIEGGVRARWQALFGNAPTGEDTTMDGTGSTDGHDLYAPFASKLDWEIARWMVQDGIGHSSFNRLLNIEGVREKLGVSYANTAGLHRQLNSIPLRAGKWHVKHLTFPDREDEPFTLRHRDILEAVRALWGDTRLADRIVYKPSRIFTDRDKTNRIVNEMWTAEWW</sequence>
<dbReference type="AlphaFoldDB" id="A0A0D7B394"/>
<proteinExistence type="predicted"/>
<protein>
    <submittedName>
        <fullName evidence="1">Uncharacterized protein</fullName>
    </submittedName>
</protein>
<dbReference type="EMBL" id="KN880624">
    <property type="protein sequence ID" value="KIY64660.1"/>
    <property type="molecule type" value="Genomic_DNA"/>
</dbReference>
<dbReference type="OrthoDB" id="2688393at2759"/>
<dbReference type="InterPro" id="IPR041078">
    <property type="entry name" value="Plavaka"/>
</dbReference>
<keyword evidence="2" id="KW-1185">Reference proteome</keyword>
<gene>
    <name evidence="1" type="ORF">CYLTODRAFT_327225</name>
</gene>
<dbReference type="STRING" id="1314674.A0A0D7B394"/>
<evidence type="ECO:0000313" key="1">
    <source>
        <dbReference type="EMBL" id="KIY64660.1"/>
    </source>
</evidence>
<feature type="non-terminal residue" evidence="1">
    <location>
        <position position="1"/>
    </location>
</feature>